<protein>
    <recommendedName>
        <fullName evidence="5">Metal-binding protein</fullName>
    </recommendedName>
</protein>
<dbReference type="InterPro" id="IPR019271">
    <property type="entry name" value="DUF2284_metal-binding"/>
</dbReference>
<dbReference type="AlphaFoldDB" id="A0A101FWC0"/>
<accession>A0A101FWC0</accession>
<reference evidence="2" key="1">
    <citation type="journal article" date="2015" name="MBio">
        <title>Genome-resolved metagenomic analysis reveals roles for candidate phyla and other microbial community members in biogeochemical transformations in oil reservoirs.</title>
        <authorList>
            <person name="Hu P."/>
            <person name="Tom L."/>
            <person name="Singh A."/>
            <person name="Thomas B.C."/>
            <person name="Baker B.J."/>
            <person name="Piceno Y.M."/>
            <person name="Andersen G.L."/>
            <person name="Banfield J.F."/>
        </authorList>
    </citation>
    <scope>NUCLEOTIDE SEQUENCE [LARGE SCALE GENOMIC DNA]</scope>
    <source>
        <strain evidence="2">56_747</strain>
    </source>
</reference>
<gene>
    <name evidence="1" type="ORF">XD72_0094</name>
    <name evidence="2" type="ORF">XE07_1044</name>
</gene>
<dbReference type="Pfam" id="PF10050">
    <property type="entry name" value="DUF2284"/>
    <property type="match status" value="1"/>
</dbReference>
<evidence type="ECO:0008006" key="5">
    <source>
        <dbReference type="Google" id="ProtNLM"/>
    </source>
</evidence>
<proteinExistence type="predicted"/>
<dbReference type="Proteomes" id="UP000053961">
    <property type="component" value="Unassembled WGS sequence"/>
</dbReference>
<dbReference type="PATRIC" id="fig|301375.6.peg.2447"/>
<comment type="caution">
    <text evidence="1">The sequence shown here is derived from an EMBL/GenBank/DDBJ whole genome shotgun (WGS) entry which is preliminary data.</text>
</comment>
<evidence type="ECO:0000313" key="2">
    <source>
        <dbReference type="EMBL" id="KUK96477.1"/>
    </source>
</evidence>
<evidence type="ECO:0000313" key="4">
    <source>
        <dbReference type="Proteomes" id="UP000057043"/>
    </source>
</evidence>
<dbReference type="EMBL" id="LGFT01000001">
    <property type="protein sequence ID" value="KUK45620.1"/>
    <property type="molecule type" value="Genomic_DNA"/>
</dbReference>
<reference evidence="3 4" key="2">
    <citation type="journal article" date="2015" name="MBio">
        <title>Genome-Resolved Metagenomic Analysis Reveals Roles for Candidate Phyla and Other Microbial Community Members in Biogeochemical Transformations in Oil Reservoirs.</title>
        <authorList>
            <person name="Hu P."/>
            <person name="Tom L."/>
            <person name="Singh A."/>
            <person name="Thomas B.C."/>
            <person name="Baker B.J."/>
            <person name="Piceno Y.M."/>
            <person name="Andersen G.L."/>
            <person name="Banfield J.F."/>
        </authorList>
    </citation>
    <scope>NUCLEOTIDE SEQUENCE [LARGE SCALE GENOMIC DNA]</scope>
    <source>
        <strain evidence="1">57_489</strain>
    </source>
</reference>
<name>A0A101FWC0_9EURY</name>
<dbReference type="EMBL" id="LGHB01000012">
    <property type="protein sequence ID" value="KUK96477.1"/>
    <property type="molecule type" value="Genomic_DNA"/>
</dbReference>
<organism evidence="1 4">
    <name type="scientific">Methanothrix harundinacea</name>
    <dbReference type="NCBI Taxonomy" id="301375"/>
    <lineage>
        <taxon>Archaea</taxon>
        <taxon>Methanobacteriati</taxon>
        <taxon>Methanobacteriota</taxon>
        <taxon>Stenosarchaea group</taxon>
        <taxon>Methanomicrobia</taxon>
        <taxon>Methanotrichales</taxon>
        <taxon>Methanotrichaceae</taxon>
        <taxon>Methanothrix</taxon>
    </lineage>
</organism>
<sequence length="198" mass="22248">MTVKRIDFEELITKLREVHPDLTPISAEDVVVANWVRLKCRFGCKAYGKHLGCPPYSPTPEETRKVLAEYRVGVVAKFEASPDPEVSPQHLHHHLWASINTVHETVFQLERCAFLSGYYKAFGFNALPCTFCATCIPEEKERVDLFDARNCRHKEKVRPSMEASGIDVFGTLGRAGYGLSVLDSYSKGVSLFGLVLLE</sequence>
<dbReference type="Proteomes" id="UP000057043">
    <property type="component" value="Unassembled WGS sequence"/>
</dbReference>
<evidence type="ECO:0000313" key="3">
    <source>
        <dbReference type="Proteomes" id="UP000053961"/>
    </source>
</evidence>
<evidence type="ECO:0000313" key="1">
    <source>
        <dbReference type="EMBL" id="KUK45620.1"/>
    </source>
</evidence>